<name>A0A0F6A7I7_9GAMM</name>
<proteinExistence type="predicted"/>
<evidence type="ECO:0000313" key="2">
    <source>
        <dbReference type="Proteomes" id="UP000033434"/>
    </source>
</evidence>
<dbReference type="PATRIC" id="fig|1129367.4.peg.3978"/>
<comment type="caution">
    <text evidence="1">The sequence shown here is derived from an EMBL/GenBank/DDBJ whole genome shotgun (WGS) entry which is preliminary data.</text>
</comment>
<dbReference type="EMBL" id="AUXW01000168">
    <property type="protein sequence ID" value="KKE82202.1"/>
    <property type="molecule type" value="Genomic_DNA"/>
</dbReference>
<dbReference type="AlphaFoldDB" id="A0A0F6A7I7"/>
<accession>A0A0F6A7I7</accession>
<dbReference type="Proteomes" id="UP000033434">
    <property type="component" value="Unassembled WGS sequence"/>
</dbReference>
<organism evidence="1 2">
    <name type="scientific">Pseudoalteromonas luteoviolacea S4054</name>
    <dbReference type="NCBI Taxonomy" id="1129367"/>
    <lineage>
        <taxon>Bacteria</taxon>
        <taxon>Pseudomonadati</taxon>
        <taxon>Pseudomonadota</taxon>
        <taxon>Gammaproteobacteria</taxon>
        <taxon>Alteromonadales</taxon>
        <taxon>Pseudoalteromonadaceae</taxon>
        <taxon>Pseudoalteromonas</taxon>
    </lineage>
</organism>
<gene>
    <name evidence="1" type="ORF">N479_19555</name>
</gene>
<evidence type="ECO:0000313" key="1">
    <source>
        <dbReference type="EMBL" id="KKE82202.1"/>
    </source>
</evidence>
<sequence length="70" mass="7705">MHIANTPKGEIISQNAKFHDIETVSLNLRKAKLFCKLVLANAAKVHTNCAKLGWGESSSLFLLNYFLASS</sequence>
<reference evidence="1 2" key="1">
    <citation type="journal article" date="2015" name="BMC Genomics">
        <title>Genome mining reveals unlocked bioactive potential of marine Gram-negative bacteria.</title>
        <authorList>
            <person name="Machado H."/>
            <person name="Sonnenschein E.C."/>
            <person name="Melchiorsen J."/>
            <person name="Gram L."/>
        </authorList>
    </citation>
    <scope>NUCLEOTIDE SEQUENCE [LARGE SCALE GENOMIC DNA]</scope>
    <source>
        <strain evidence="1 2">S4054</strain>
    </source>
</reference>
<protein>
    <submittedName>
        <fullName evidence="1">Uncharacterized protein</fullName>
    </submittedName>
</protein>